<sequence>MNGQISWALHISGDYFYESPDIENLTPNLVSLLKTGNIGKAVYDGYPSCPLLTGYGQLMHTEFVYGLQPNETLSGSRDQAVPGRHVLGRTRPHPLNMNADHIGTSPSPLRTVKD</sequence>
<dbReference type="Proteomes" id="UP000886523">
    <property type="component" value="Unassembled WGS sequence"/>
</dbReference>
<feature type="region of interest" description="Disordered" evidence="1">
    <location>
        <begin position="74"/>
        <end position="114"/>
    </location>
</feature>
<keyword evidence="3" id="KW-1185">Reference proteome</keyword>
<accession>A0A9P6ACL0</accession>
<evidence type="ECO:0000313" key="3">
    <source>
        <dbReference type="Proteomes" id="UP000886523"/>
    </source>
</evidence>
<organism evidence="2 3">
    <name type="scientific">Hydnum rufescens UP504</name>
    <dbReference type="NCBI Taxonomy" id="1448309"/>
    <lineage>
        <taxon>Eukaryota</taxon>
        <taxon>Fungi</taxon>
        <taxon>Dikarya</taxon>
        <taxon>Basidiomycota</taxon>
        <taxon>Agaricomycotina</taxon>
        <taxon>Agaricomycetes</taxon>
        <taxon>Cantharellales</taxon>
        <taxon>Hydnaceae</taxon>
        <taxon>Hydnum</taxon>
    </lineage>
</organism>
<proteinExistence type="predicted"/>
<gene>
    <name evidence="2" type="ORF">BS47DRAFT_1356422</name>
</gene>
<dbReference type="AlphaFoldDB" id="A0A9P6ACL0"/>
<reference evidence="2" key="1">
    <citation type="journal article" date="2020" name="Nat. Commun.">
        <title>Large-scale genome sequencing of mycorrhizal fungi provides insights into the early evolution of symbiotic traits.</title>
        <authorList>
            <person name="Miyauchi S."/>
            <person name="Kiss E."/>
            <person name="Kuo A."/>
            <person name="Drula E."/>
            <person name="Kohler A."/>
            <person name="Sanchez-Garcia M."/>
            <person name="Morin E."/>
            <person name="Andreopoulos B."/>
            <person name="Barry K.W."/>
            <person name="Bonito G."/>
            <person name="Buee M."/>
            <person name="Carver A."/>
            <person name="Chen C."/>
            <person name="Cichocki N."/>
            <person name="Clum A."/>
            <person name="Culley D."/>
            <person name="Crous P.W."/>
            <person name="Fauchery L."/>
            <person name="Girlanda M."/>
            <person name="Hayes R.D."/>
            <person name="Keri Z."/>
            <person name="LaButti K."/>
            <person name="Lipzen A."/>
            <person name="Lombard V."/>
            <person name="Magnuson J."/>
            <person name="Maillard F."/>
            <person name="Murat C."/>
            <person name="Nolan M."/>
            <person name="Ohm R.A."/>
            <person name="Pangilinan J."/>
            <person name="Pereira M.F."/>
            <person name="Perotto S."/>
            <person name="Peter M."/>
            <person name="Pfister S."/>
            <person name="Riley R."/>
            <person name="Sitrit Y."/>
            <person name="Stielow J.B."/>
            <person name="Szollosi G."/>
            <person name="Zifcakova L."/>
            <person name="Stursova M."/>
            <person name="Spatafora J.W."/>
            <person name="Tedersoo L."/>
            <person name="Vaario L.M."/>
            <person name="Yamada A."/>
            <person name="Yan M."/>
            <person name="Wang P."/>
            <person name="Xu J."/>
            <person name="Bruns T."/>
            <person name="Baldrian P."/>
            <person name="Vilgalys R."/>
            <person name="Dunand C."/>
            <person name="Henrissat B."/>
            <person name="Grigoriev I.V."/>
            <person name="Hibbett D."/>
            <person name="Nagy L.G."/>
            <person name="Martin F.M."/>
        </authorList>
    </citation>
    <scope>NUCLEOTIDE SEQUENCE</scope>
    <source>
        <strain evidence="2">UP504</strain>
    </source>
</reference>
<evidence type="ECO:0000256" key="1">
    <source>
        <dbReference type="SAM" id="MobiDB-lite"/>
    </source>
</evidence>
<dbReference type="EMBL" id="MU129436">
    <property type="protein sequence ID" value="KAF9503132.1"/>
    <property type="molecule type" value="Genomic_DNA"/>
</dbReference>
<protein>
    <submittedName>
        <fullName evidence="2">Uncharacterized protein</fullName>
    </submittedName>
</protein>
<dbReference type="OrthoDB" id="5376590at2759"/>
<evidence type="ECO:0000313" key="2">
    <source>
        <dbReference type="EMBL" id="KAF9503132.1"/>
    </source>
</evidence>
<name>A0A9P6ACL0_9AGAM</name>
<comment type="caution">
    <text evidence="2">The sequence shown here is derived from an EMBL/GenBank/DDBJ whole genome shotgun (WGS) entry which is preliminary data.</text>
</comment>